<dbReference type="GO" id="GO:0000287">
    <property type="term" value="F:magnesium ion binding"/>
    <property type="evidence" value="ECO:0007669"/>
    <property type="project" value="TreeGrafter"/>
</dbReference>
<dbReference type="PANTHER" id="PTHR10000">
    <property type="entry name" value="PHOSPHOSERINE PHOSPHATASE"/>
    <property type="match status" value="1"/>
</dbReference>
<accession>A0A0R1RUU4</accession>
<dbReference type="InterPro" id="IPR006379">
    <property type="entry name" value="HAD-SF_hydro_IIB"/>
</dbReference>
<dbReference type="InterPro" id="IPR023214">
    <property type="entry name" value="HAD_sf"/>
</dbReference>
<dbReference type="InterPro" id="IPR000150">
    <property type="entry name" value="Cof"/>
</dbReference>
<name>A0A0R1RUU4_9LACO</name>
<dbReference type="Gene3D" id="3.30.1240.10">
    <property type="match status" value="1"/>
</dbReference>
<sequence length="278" mass="30258">MDIMMIKYIVSDLDGTLLDQAGQLSEKNSSALTKTELPVTLVSARAPQTMMPSIQQLALTGPQIAFNGGVIFKASGDFPLILAEHPLKRRTAQQLVTALQTEFPEISLSGYDLQNWYVQGIDDQVTAEAALTHQSPRLINLSQLLTNPVLKLFKLVVASDDSKRLAQINTFINDLALTDIAVQQSQTQALEITADYATKEQALATILEAEQLTAEQVAAFGDGPNDQAMLQSVAHPIAMQNAVESVQAISQFVTKSNVHDGVSYGIKKYITKFNRKVG</sequence>
<dbReference type="GO" id="GO:0005829">
    <property type="term" value="C:cytosol"/>
    <property type="evidence" value="ECO:0007669"/>
    <property type="project" value="TreeGrafter"/>
</dbReference>
<dbReference type="PATRIC" id="fig|1423747.3.peg.1954"/>
<gene>
    <name evidence="1" type="ORF">FC69_GL001924</name>
</gene>
<dbReference type="Gene3D" id="3.40.50.1000">
    <property type="entry name" value="HAD superfamily/HAD-like"/>
    <property type="match status" value="1"/>
</dbReference>
<dbReference type="NCBIfam" id="TIGR01484">
    <property type="entry name" value="HAD-SF-IIB"/>
    <property type="match status" value="1"/>
</dbReference>
<dbReference type="STRING" id="1423747.FC69_GL001924"/>
<dbReference type="Pfam" id="PF08282">
    <property type="entry name" value="Hydrolase_3"/>
    <property type="match status" value="1"/>
</dbReference>
<evidence type="ECO:0008006" key="3">
    <source>
        <dbReference type="Google" id="ProtNLM"/>
    </source>
</evidence>
<dbReference type="SFLD" id="SFLDS00003">
    <property type="entry name" value="Haloacid_Dehalogenase"/>
    <property type="match status" value="1"/>
</dbReference>
<dbReference type="GO" id="GO:0016791">
    <property type="term" value="F:phosphatase activity"/>
    <property type="evidence" value="ECO:0007669"/>
    <property type="project" value="TreeGrafter"/>
</dbReference>
<organism evidence="1 2">
    <name type="scientific">Latilactobacillus fuchuensis DSM 14340 = JCM 11249</name>
    <dbReference type="NCBI Taxonomy" id="1423747"/>
    <lineage>
        <taxon>Bacteria</taxon>
        <taxon>Bacillati</taxon>
        <taxon>Bacillota</taxon>
        <taxon>Bacilli</taxon>
        <taxon>Lactobacillales</taxon>
        <taxon>Lactobacillaceae</taxon>
        <taxon>Latilactobacillus</taxon>
    </lineage>
</organism>
<dbReference type="EMBL" id="AZEX01000056">
    <property type="protein sequence ID" value="KRL59060.1"/>
    <property type="molecule type" value="Genomic_DNA"/>
</dbReference>
<proteinExistence type="predicted"/>
<dbReference type="PROSITE" id="PS01229">
    <property type="entry name" value="COF_2"/>
    <property type="match status" value="1"/>
</dbReference>
<dbReference type="Proteomes" id="UP000051264">
    <property type="component" value="Unassembled WGS sequence"/>
</dbReference>
<dbReference type="SFLD" id="SFLDG01140">
    <property type="entry name" value="C2.B:_Phosphomannomutase_and_P"/>
    <property type="match status" value="1"/>
</dbReference>
<comment type="caution">
    <text evidence="1">The sequence shown here is derived from an EMBL/GenBank/DDBJ whole genome shotgun (WGS) entry which is preliminary data.</text>
</comment>
<dbReference type="PANTHER" id="PTHR10000:SF8">
    <property type="entry name" value="HAD SUPERFAMILY HYDROLASE-LIKE, TYPE 3"/>
    <property type="match status" value="1"/>
</dbReference>
<dbReference type="SUPFAM" id="SSF56784">
    <property type="entry name" value="HAD-like"/>
    <property type="match status" value="1"/>
</dbReference>
<evidence type="ECO:0000313" key="1">
    <source>
        <dbReference type="EMBL" id="KRL59060.1"/>
    </source>
</evidence>
<dbReference type="eggNOG" id="COG0561">
    <property type="taxonomic scope" value="Bacteria"/>
</dbReference>
<reference evidence="1 2" key="1">
    <citation type="journal article" date="2015" name="Genome Announc.">
        <title>Expanding the biotechnology potential of lactobacilli through comparative genomics of 213 strains and associated genera.</title>
        <authorList>
            <person name="Sun Z."/>
            <person name="Harris H.M."/>
            <person name="McCann A."/>
            <person name="Guo C."/>
            <person name="Argimon S."/>
            <person name="Zhang W."/>
            <person name="Yang X."/>
            <person name="Jeffery I.B."/>
            <person name="Cooney J.C."/>
            <person name="Kagawa T.F."/>
            <person name="Liu W."/>
            <person name="Song Y."/>
            <person name="Salvetti E."/>
            <person name="Wrobel A."/>
            <person name="Rasinkangas P."/>
            <person name="Parkhill J."/>
            <person name="Rea M.C."/>
            <person name="O'Sullivan O."/>
            <person name="Ritari J."/>
            <person name="Douillard F.P."/>
            <person name="Paul Ross R."/>
            <person name="Yang R."/>
            <person name="Briner A.E."/>
            <person name="Felis G.E."/>
            <person name="de Vos W.M."/>
            <person name="Barrangou R."/>
            <person name="Klaenhammer T.R."/>
            <person name="Caufield P.W."/>
            <person name="Cui Y."/>
            <person name="Zhang H."/>
            <person name="O'Toole P.W."/>
        </authorList>
    </citation>
    <scope>NUCLEOTIDE SEQUENCE [LARGE SCALE GENOMIC DNA]</scope>
    <source>
        <strain evidence="1 2">DSM 14340</strain>
    </source>
</reference>
<dbReference type="InterPro" id="IPR036412">
    <property type="entry name" value="HAD-like_sf"/>
</dbReference>
<evidence type="ECO:0000313" key="2">
    <source>
        <dbReference type="Proteomes" id="UP000051264"/>
    </source>
</evidence>
<dbReference type="NCBIfam" id="TIGR00099">
    <property type="entry name" value="Cof-subfamily"/>
    <property type="match status" value="1"/>
</dbReference>
<protein>
    <recommendedName>
        <fullName evidence="3">Cof-like hydrolase family protein</fullName>
    </recommendedName>
</protein>
<dbReference type="AlphaFoldDB" id="A0A0R1RUU4"/>